<dbReference type="Proteomes" id="UP000249661">
    <property type="component" value="Unassembled WGS sequence"/>
</dbReference>
<organism evidence="1 2">
    <name type="scientific">Aspergillus aculeatinus CBS 121060</name>
    <dbReference type="NCBI Taxonomy" id="1448322"/>
    <lineage>
        <taxon>Eukaryota</taxon>
        <taxon>Fungi</taxon>
        <taxon>Dikarya</taxon>
        <taxon>Ascomycota</taxon>
        <taxon>Pezizomycotina</taxon>
        <taxon>Eurotiomycetes</taxon>
        <taxon>Eurotiomycetidae</taxon>
        <taxon>Eurotiales</taxon>
        <taxon>Aspergillaceae</taxon>
        <taxon>Aspergillus</taxon>
        <taxon>Aspergillus subgen. Circumdati</taxon>
    </lineage>
</organism>
<reference evidence="1" key="1">
    <citation type="submission" date="2018-02" db="EMBL/GenBank/DDBJ databases">
        <title>The genomes of Aspergillus section Nigri reveals drivers in fungal speciation.</title>
        <authorList>
            <consortium name="DOE Joint Genome Institute"/>
            <person name="Vesth T.C."/>
            <person name="Nybo J."/>
            <person name="Theobald S."/>
            <person name="Brandl J."/>
            <person name="Frisvad J.C."/>
            <person name="Nielsen K.F."/>
            <person name="Lyhne E.K."/>
            <person name="Kogle M.E."/>
            <person name="Kuo A."/>
            <person name="Riley R."/>
            <person name="Clum A."/>
            <person name="Nolan M."/>
            <person name="Lipzen A."/>
            <person name="Salamov A."/>
            <person name="Henrissat B."/>
            <person name="Wiebenga A."/>
            <person name="De vries R.P."/>
            <person name="Grigoriev I.V."/>
            <person name="Mortensen U.H."/>
            <person name="Andersen M.R."/>
            <person name="Baker S.E."/>
        </authorList>
    </citation>
    <scope>NUCLEOTIDE SEQUENCE</scope>
    <source>
        <strain evidence="1">CBS 121060</strain>
    </source>
</reference>
<evidence type="ECO:0000313" key="2">
    <source>
        <dbReference type="Proteomes" id="UP000249661"/>
    </source>
</evidence>
<accession>A0ACD1HDV7</accession>
<gene>
    <name evidence="1" type="ORF">BO66DRAFT_54841</name>
</gene>
<proteinExistence type="predicted"/>
<keyword evidence="2" id="KW-1185">Reference proteome</keyword>
<evidence type="ECO:0000313" key="1">
    <source>
        <dbReference type="EMBL" id="RAH71640.1"/>
    </source>
</evidence>
<protein>
    <submittedName>
        <fullName evidence="1">Uncharacterized protein</fullName>
    </submittedName>
</protein>
<dbReference type="EMBL" id="KZ824948">
    <property type="protein sequence ID" value="RAH71640.1"/>
    <property type="molecule type" value="Genomic_DNA"/>
</dbReference>
<name>A0ACD1HDV7_9EURO</name>
<sequence length="95" mass="10484">MSGCLSVLFVHSADKGSVAVGQEESVRALRVSPPRCDQGKPGNEPYLHSTLLQQISLPRVICMYVDRDRHDTTYSYMSSSCRFSLAVCATGFDRP</sequence>